<dbReference type="EMBL" id="CM023475">
    <property type="protein sequence ID" value="KAH7945602.1"/>
    <property type="molecule type" value="Genomic_DNA"/>
</dbReference>
<protein>
    <submittedName>
        <fullName evidence="1">Uncharacterized protein</fullName>
    </submittedName>
</protein>
<evidence type="ECO:0000313" key="1">
    <source>
        <dbReference type="EMBL" id="KAH7945602.1"/>
    </source>
</evidence>
<reference evidence="1" key="1">
    <citation type="submission" date="2020-05" db="EMBL/GenBank/DDBJ databases">
        <title>Large-scale comparative analyses of tick genomes elucidate their genetic diversity and vector capacities.</title>
        <authorList>
            <person name="Jia N."/>
            <person name="Wang J."/>
            <person name="Shi W."/>
            <person name="Du L."/>
            <person name="Sun Y."/>
            <person name="Zhan W."/>
            <person name="Jiang J."/>
            <person name="Wang Q."/>
            <person name="Zhang B."/>
            <person name="Ji P."/>
            <person name="Sakyi L.B."/>
            <person name="Cui X."/>
            <person name="Yuan T."/>
            <person name="Jiang B."/>
            <person name="Yang W."/>
            <person name="Lam T.T.-Y."/>
            <person name="Chang Q."/>
            <person name="Ding S."/>
            <person name="Wang X."/>
            <person name="Zhu J."/>
            <person name="Ruan X."/>
            <person name="Zhao L."/>
            <person name="Wei J."/>
            <person name="Que T."/>
            <person name="Du C."/>
            <person name="Cheng J."/>
            <person name="Dai P."/>
            <person name="Han X."/>
            <person name="Huang E."/>
            <person name="Gao Y."/>
            <person name="Liu J."/>
            <person name="Shao H."/>
            <person name="Ye R."/>
            <person name="Li L."/>
            <person name="Wei W."/>
            <person name="Wang X."/>
            <person name="Wang C."/>
            <person name="Yang T."/>
            <person name="Huo Q."/>
            <person name="Li W."/>
            <person name="Guo W."/>
            <person name="Chen H."/>
            <person name="Zhou L."/>
            <person name="Ni X."/>
            <person name="Tian J."/>
            <person name="Zhou Y."/>
            <person name="Sheng Y."/>
            <person name="Liu T."/>
            <person name="Pan Y."/>
            <person name="Xia L."/>
            <person name="Li J."/>
            <person name="Zhao F."/>
            <person name="Cao W."/>
        </authorList>
    </citation>
    <scope>NUCLEOTIDE SEQUENCE</scope>
    <source>
        <strain evidence="1">Dsil-2018</strain>
    </source>
</reference>
<organism evidence="1 2">
    <name type="scientific">Dermacentor silvarum</name>
    <name type="common">Tick</name>
    <dbReference type="NCBI Taxonomy" id="543639"/>
    <lineage>
        <taxon>Eukaryota</taxon>
        <taxon>Metazoa</taxon>
        <taxon>Ecdysozoa</taxon>
        <taxon>Arthropoda</taxon>
        <taxon>Chelicerata</taxon>
        <taxon>Arachnida</taxon>
        <taxon>Acari</taxon>
        <taxon>Parasitiformes</taxon>
        <taxon>Ixodida</taxon>
        <taxon>Ixodoidea</taxon>
        <taxon>Ixodidae</taxon>
        <taxon>Rhipicephalinae</taxon>
        <taxon>Dermacentor</taxon>
    </lineage>
</organism>
<accession>A0ACB8CL71</accession>
<keyword evidence="2" id="KW-1185">Reference proteome</keyword>
<dbReference type="Proteomes" id="UP000821865">
    <property type="component" value="Chromosome 6"/>
</dbReference>
<name>A0ACB8CL71_DERSI</name>
<gene>
    <name evidence="1" type="ORF">HPB49_013291</name>
</gene>
<comment type="caution">
    <text evidence="1">The sequence shown here is derived from an EMBL/GenBank/DDBJ whole genome shotgun (WGS) entry which is preliminary data.</text>
</comment>
<evidence type="ECO:0000313" key="2">
    <source>
        <dbReference type="Proteomes" id="UP000821865"/>
    </source>
</evidence>
<proteinExistence type="predicted"/>
<sequence length="314" mass="35877">MAASKPNANARVRFSTSDDLALLREVLGAGAVIDCSRWPEVTSRLCFTSRAGGQDKQFTVRAVRDRFDLMLSQFSTGDAANLKKSGTEEQYSEKEALLTELLQLVREVGYKFKIRRNIAAQAERQTATHARDAASAAFSSTAEEETERGASTSSCTLQEIYCAPEDIQWVDLSEPPEENSINEIAAFSQDEATSRAVPNIEGDTAPELPRRHVARRKRGQVSTADHAFLEKRWKHEQALKDKEVALEEKRIDLERYRLALERKRLQRESEIRMEELRVREDDRREREEQRRTNAAHQSALLEIVNKLFDRLKKE</sequence>